<dbReference type="PROSITE" id="PS01173">
    <property type="entry name" value="LIPASE_GDXG_HIS"/>
    <property type="match status" value="1"/>
</dbReference>
<evidence type="ECO:0000313" key="6">
    <source>
        <dbReference type="Proteomes" id="UP001595765"/>
    </source>
</evidence>
<dbReference type="GO" id="GO:0016787">
    <property type="term" value="F:hydrolase activity"/>
    <property type="evidence" value="ECO:0007669"/>
    <property type="project" value="UniProtKB-KW"/>
</dbReference>
<comment type="caution">
    <text evidence="5">The sequence shown here is derived from an EMBL/GenBank/DDBJ whole genome shotgun (WGS) entry which is preliminary data.</text>
</comment>
<dbReference type="RefSeq" id="WP_386424654.1">
    <property type="nucleotide sequence ID" value="NZ_JBHSBB010000001.1"/>
</dbReference>
<feature type="region of interest" description="Disordered" evidence="3">
    <location>
        <begin position="27"/>
        <end position="52"/>
    </location>
</feature>
<dbReference type="InterPro" id="IPR029058">
    <property type="entry name" value="AB_hydrolase_fold"/>
</dbReference>
<dbReference type="Pfam" id="PF07859">
    <property type="entry name" value="Abhydrolase_3"/>
    <property type="match status" value="1"/>
</dbReference>
<keyword evidence="6" id="KW-1185">Reference proteome</keyword>
<dbReference type="SUPFAM" id="SSF53474">
    <property type="entry name" value="alpha/beta-Hydrolases"/>
    <property type="match status" value="1"/>
</dbReference>
<feature type="domain" description="Alpha/beta hydrolase fold-3" evidence="4">
    <location>
        <begin position="87"/>
        <end position="295"/>
    </location>
</feature>
<dbReference type="EMBL" id="JBHSBB010000001">
    <property type="protein sequence ID" value="MFC4029951.1"/>
    <property type="molecule type" value="Genomic_DNA"/>
</dbReference>
<protein>
    <submittedName>
        <fullName evidence="5">Alpha/beta hydrolase</fullName>
    </submittedName>
</protein>
<organism evidence="5 6">
    <name type="scientific">Streptomyces polygonati</name>
    <dbReference type="NCBI Taxonomy" id="1617087"/>
    <lineage>
        <taxon>Bacteria</taxon>
        <taxon>Bacillati</taxon>
        <taxon>Actinomycetota</taxon>
        <taxon>Actinomycetes</taxon>
        <taxon>Kitasatosporales</taxon>
        <taxon>Streptomycetaceae</taxon>
        <taxon>Streptomyces</taxon>
    </lineage>
</organism>
<dbReference type="PANTHER" id="PTHR48081">
    <property type="entry name" value="AB HYDROLASE SUPERFAMILY PROTEIN C4A8.06C"/>
    <property type="match status" value="1"/>
</dbReference>
<dbReference type="Gene3D" id="3.40.50.1820">
    <property type="entry name" value="alpha/beta hydrolase"/>
    <property type="match status" value="1"/>
</dbReference>
<dbReference type="InterPro" id="IPR050300">
    <property type="entry name" value="GDXG_lipolytic_enzyme"/>
</dbReference>
<dbReference type="Proteomes" id="UP001595765">
    <property type="component" value="Unassembled WGS sequence"/>
</dbReference>
<reference evidence="6" key="1">
    <citation type="journal article" date="2019" name="Int. J. Syst. Evol. Microbiol.">
        <title>The Global Catalogue of Microorganisms (GCM) 10K type strain sequencing project: providing services to taxonomists for standard genome sequencing and annotation.</title>
        <authorList>
            <consortium name="The Broad Institute Genomics Platform"/>
            <consortium name="The Broad Institute Genome Sequencing Center for Infectious Disease"/>
            <person name="Wu L."/>
            <person name="Ma J."/>
        </authorList>
    </citation>
    <scope>NUCLEOTIDE SEQUENCE [LARGE SCALE GENOMIC DNA]</scope>
    <source>
        <strain evidence="6">CGMCC 4.7237</strain>
    </source>
</reference>
<dbReference type="InterPro" id="IPR013094">
    <property type="entry name" value="AB_hydrolase_3"/>
</dbReference>
<sequence length="323" mass="34865">MTALPPPPAPSLEPAARALAEAAFPHPRSYELPPGTGRDRLVGLQSGQGVGKPEVDETWVTVDAGRYGQVRTRIVRPRGADGELPVVLFLHGGGWVFGDETTHDRLVRELAAGAGAAVVFPLFDRAPEAKYPTQIEQNYAVGEWIRRRGGEYRLDTARIAVAGDSAGGNMATVFALMAGERGGIPLAAQILLYPVTNADFTTASYRQFADGYYLTRAGMAWFWDQYTSDPRQRAEPYAAPLLASADRLGRLPMTLVVTGEADVLRDEGEAYAARLREAGVSVTAVRVQGTVHDFLMLDSLRDTRAANVARKLAVDAIGEAFLI</sequence>
<proteinExistence type="inferred from homology"/>
<evidence type="ECO:0000256" key="2">
    <source>
        <dbReference type="ARBA" id="ARBA00022801"/>
    </source>
</evidence>
<comment type="similarity">
    <text evidence="1">Belongs to the 'GDXG' lipolytic enzyme family.</text>
</comment>
<dbReference type="PANTHER" id="PTHR48081:SF8">
    <property type="entry name" value="ALPHA_BETA HYDROLASE FOLD-3 DOMAIN-CONTAINING PROTEIN-RELATED"/>
    <property type="match status" value="1"/>
</dbReference>
<evidence type="ECO:0000259" key="4">
    <source>
        <dbReference type="Pfam" id="PF07859"/>
    </source>
</evidence>
<evidence type="ECO:0000256" key="3">
    <source>
        <dbReference type="SAM" id="MobiDB-lite"/>
    </source>
</evidence>
<accession>A0ABV8HGH2</accession>
<gene>
    <name evidence="5" type="ORF">ACFO3J_00535</name>
</gene>
<keyword evidence="2 5" id="KW-0378">Hydrolase</keyword>
<evidence type="ECO:0000256" key="1">
    <source>
        <dbReference type="ARBA" id="ARBA00010515"/>
    </source>
</evidence>
<name>A0ABV8HGH2_9ACTN</name>
<dbReference type="InterPro" id="IPR002168">
    <property type="entry name" value="Lipase_GDXG_HIS_AS"/>
</dbReference>
<evidence type="ECO:0000313" key="5">
    <source>
        <dbReference type="EMBL" id="MFC4029951.1"/>
    </source>
</evidence>